<dbReference type="AlphaFoldDB" id="A0A1D6GA94"/>
<dbReference type="SMR" id="A0A1D6GA94"/>
<dbReference type="PANTHER" id="PTHR43690">
    <property type="entry name" value="NARDILYSIN"/>
    <property type="match status" value="1"/>
</dbReference>
<dbReference type="InParanoid" id="A0A1D6GA94"/>
<dbReference type="Gene3D" id="3.30.830.10">
    <property type="entry name" value="Metalloenzyme, LuxS/M16 peptidase-like"/>
    <property type="match status" value="1"/>
</dbReference>
<feature type="domain" description="Peptidase M16 middle/third" evidence="1">
    <location>
        <begin position="38"/>
        <end position="191"/>
    </location>
</feature>
<dbReference type="InterPro" id="IPR032632">
    <property type="entry name" value="Peptidase_M16_M"/>
</dbReference>
<evidence type="ECO:0000313" key="2">
    <source>
        <dbReference type="EMBL" id="AQL00029.1"/>
    </source>
</evidence>
<dbReference type="STRING" id="4577.A0A1D6GA94"/>
<organism evidence="2">
    <name type="scientific">Zea mays</name>
    <name type="common">Maize</name>
    <dbReference type="NCBI Taxonomy" id="4577"/>
    <lineage>
        <taxon>Eukaryota</taxon>
        <taxon>Viridiplantae</taxon>
        <taxon>Streptophyta</taxon>
        <taxon>Embryophyta</taxon>
        <taxon>Tracheophyta</taxon>
        <taxon>Spermatophyta</taxon>
        <taxon>Magnoliopsida</taxon>
        <taxon>Liliopsida</taxon>
        <taxon>Poales</taxon>
        <taxon>Poaceae</taxon>
        <taxon>PACMAD clade</taxon>
        <taxon>Panicoideae</taxon>
        <taxon>Andropogonodae</taxon>
        <taxon>Andropogoneae</taxon>
        <taxon>Tripsacinae</taxon>
        <taxon>Zea</taxon>
    </lineage>
</organism>
<dbReference type="InterPro" id="IPR050626">
    <property type="entry name" value="Peptidase_M16"/>
</dbReference>
<accession>A0A1D6GA94</accession>
<protein>
    <submittedName>
        <fullName evidence="2">Insulin-degrading enzyme-like 1 peroxisomal</fullName>
    </submittedName>
</protein>
<dbReference type="GO" id="GO:0046872">
    <property type="term" value="F:metal ion binding"/>
    <property type="evidence" value="ECO:0007669"/>
    <property type="project" value="InterPro"/>
</dbReference>
<proteinExistence type="predicted"/>
<sequence>MEAARAMAGTDDTALAKATAGASATGAPMTMAAKMQTRTGQWIKKAPTEKLHLPEPNIFVPKDLSLKEVHEKVTFPTVLRKSPLSQLWYKPDTLFSTPKVHIIIDFHCPLSSHSSEAVVATELFVDLLVDYLNAYAYDAQIAGLFYSIYLTSAGFQVSLGGYNDKMRALLNAILVQIASFEVKPNRFSALKI</sequence>
<dbReference type="FunFam" id="3.30.830.10:FF:000228">
    <property type="entry name" value="Insulin-degrading enzyme-like 1 peroxisomal"/>
    <property type="match status" value="1"/>
</dbReference>
<dbReference type="Pfam" id="PF16187">
    <property type="entry name" value="Peptidase_M16_M"/>
    <property type="match status" value="1"/>
</dbReference>
<dbReference type="SUPFAM" id="SSF63411">
    <property type="entry name" value="LuxS/MPP-like metallohydrolase"/>
    <property type="match status" value="1"/>
</dbReference>
<dbReference type="InterPro" id="IPR011249">
    <property type="entry name" value="Metalloenz_LuxS/M16"/>
</dbReference>
<reference evidence="2" key="1">
    <citation type="submission" date="2015-12" db="EMBL/GenBank/DDBJ databases">
        <title>Update maize B73 reference genome by single molecule sequencing technologies.</title>
        <authorList>
            <consortium name="Maize Genome Sequencing Project"/>
            <person name="Ware D."/>
        </authorList>
    </citation>
    <scope>NUCLEOTIDE SEQUENCE</scope>
    <source>
        <tissue evidence="2">Seedling</tissue>
    </source>
</reference>
<gene>
    <name evidence="2" type="ORF">ZEAMMB73_Zm00001d012628</name>
</gene>
<name>A0A1D6GA94_MAIZE</name>
<dbReference type="EMBL" id="CM000784">
    <property type="protein sequence ID" value="AQL00029.1"/>
    <property type="molecule type" value="Genomic_DNA"/>
</dbReference>
<dbReference type="PANTHER" id="PTHR43690:SF7">
    <property type="entry name" value="OS01G0779100 PROTEIN"/>
    <property type="match status" value="1"/>
</dbReference>
<evidence type="ECO:0000259" key="1">
    <source>
        <dbReference type="Pfam" id="PF16187"/>
    </source>
</evidence>